<feature type="region of interest" description="Disordered" evidence="1">
    <location>
        <begin position="120"/>
        <end position="139"/>
    </location>
</feature>
<protein>
    <submittedName>
        <fullName evidence="2">Uncharacterized protein</fullName>
    </submittedName>
</protein>
<keyword evidence="3" id="KW-1185">Reference proteome</keyword>
<dbReference type="EMBL" id="VCAZ01000144">
    <property type="protein sequence ID" value="TSX99897.1"/>
    <property type="molecule type" value="Genomic_DNA"/>
</dbReference>
<organism evidence="2 3">
    <name type="scientific">Bagarius yarrelli</name>
    <name type="common">Goonch</name>
    <name type="synonym">Bagrus yarrelli</name>
    <dbReference type="NCBI Taxonomy" id="175774"/>
    <lineage>
        <taxon>Eukaryota</taxon>
        <taxon>Metazoa</taxon>
        <taxon>Chordata</taxon>
        <taxon>Craniata</taxon>
        <taxon>Vertebrata</taxon>
        <taxon>Euteleostomi</taxon>
        <taxon>Actinopterygii</taxon>
        <taxon>Neopterygii</taxon>
        <taxon>Teleostei</taxon>
        <taxon>Ostariophysi</taxon>
        <taxon>Siluriformes</taxon>
        <taxon>Sisoridae</taxon>
        <taxon>Sisorinae</taxon>
        <taxon>Bagarius</taxon>
    </lineage>
</organism>
<proteinExistence type="predicted"/>
<evidence type="ECO:0000313" key="3">
    <source>
        <dbReference type="Proteomes" id="UP000319801"/>
    </source>
</evidence>
<evidence type="ECO:0000313" key="2">
    <source>
        <dbReference type="EMBL" id="TSX99897.1"/>
    </source>
</evidence>
<dbReference type="AlphaFoldDB" id="A0A556V7E5"/>
<reference evidence="2 3" key="1">
    <citation type="journal article" date="2019" name="Genome Biol. Evol.">
        <title>Whole-Genome Sequencing of the Giant Devil Catfish, Bagarius yarrelli.</title>
        <authorList>
            <person name="Jiang W."/>
            <person name="Lv Y."/>
            <person name="Cheng L."/>
            <person name="Yang K."/>
            <person name="Chao B."/>
            <person name="Wang X."/>
            <person name="Li Y."/>
            <person name="Pan X."/>
            <person name="You X."/>
            <person name="Zhang Y."/>
            <person name="Yang J."/>
            <person name="Li J."/>
            <person name="Zhang X."/>
            <person name="Liu S."/>
            <person name="Sun C."/>
            <person name="Yang J."/>
            <person name="Shi Q."/>
        </authorList>
    </citation>
    <scope>NUCLEOTIDE SEQUENCE [LARGE SCALE GENOMIC DNA]</scope>
    <source>
        <strain evidence="2">JWS20170419001</strain>
        <tissue evidence="2">Muscle</tissue>
    </source>
</reference>
<dbReference type="Proteomes" id="UP000319801">
    <property type="component" value="Unassembled WGS sequence"/>
</dbReference>
<evidence type="ECO:0000256" key="1">
    <source>
        <dbReference type="SAM" id="MobiDB-lite"/>
    </source>
</evidence>
<accession>A0A556V7E5</accession>
<feature type="region of interest" description="Disordered" evidence="1">
    <location>
        <begin position="91"/>
        <end position="114"/>
    </location>
</feature>
<comment type="caution">
    <text evidence="2">The sequence shown here is derived from an EMBL/GenBank/DDBJ whole genome shotgun (WGS) entry which is preliminary data.</text>
</comment>
<gene>
    <name evidence="2" type="ORF">Baya_13949</name>
</gene>
<sequence>MVALVAIERHLWCSLTNLQDQDEAVLLDFPISLVSLFDGPDLESLLDQERLCGPLFSLSFGDVLPVQALSASPTVYFRRGVGVLPLSARDEVDDAGDEGKSKSDPGNDVTRTVPSDLVPVEDVSVDGGRNHNKQTCEGDRKRGSVCYKTSSEAVYRDKTSSEAAYFKDFLRGQRYVYKDFPKAAYRYKDFLKGSVVIDFSEAVYLYKNSSEARVSFIKTSLRGSVSFIKTPQGAYRYKDSRPRVSFIRLLRGRVTFIKLPRGTYRLKDFLRCQCVVYKYFLEAVCPFIKTSSEAASFIKLPRGSVSFINSEASEAAYRYKDLPQRQRSFIKTSSEAVYRL</sequence>
<name>A0A556V7E5_BAGYA</name>